<comment type="subcellular location">
    <subcellularLocation>
        <location evidence="2">Gas vesicle</location>
    </subcellularLocation>
</comment>
<evidence type="ECO:0000313" key="5">
    <source>
        <dbReference type="Proteomes" id="UP000247892"/>
    </source>
</evidence>
<dbReference type="PANTHER" id="PTHR36852:SF1">
    <property type="entry name" value="PROTEIN GVPL 2"/>
    <property type="match status" value="1"/>
</dbReference>
<name>A0A318LVY1_9PSEU</name>
<evidence type="ECO:0000313" key="4">
    <source>
        <dbReference type="EMBL" id="PXY29702.1"/>
    </source>
</evidence>
<comment type="similarity">
    <text evidence="3">Belongs to the gas vesicle GvpF/GvpL family.</text>
</comment>
<dbReference type="Proteomes" id="UP000247892">
    <property type="component" value="Unassembled WGS sequence"/>
</dbReference>
<reference evidence="4 5" key="1">
    <citation type="submission" date="2016-07" db="EMBL/GenBank/DDBJ databases">
        <title>Draft genome sequence of Prauserella sp. YIM 121212, isolated from alkaline soil.</title>
        <authorList>
            <person name="Ruckert C."/>
            <person name="Albersmeier A."/>
            <person name="Jiang C.-L."/>
            <person name="Jiang Y."/>
            <person name="Kalinowski J."/>
            <person name="Schneider O."/>
            <person name="Winkler A."/>
            <person name="Zotchev S.B."/>
        </authorList>
    </citation>
    <scope>NUCLEOTIDE SEQUENCE [LARGE SCALE GENOMIC DNA]</scope>
    <source>
        <strain evidence="4 5">YIM 121212</strain>
    </source>
</reference>
<dbReference type="InterPro" id="IPR009430">
    <property type="entry name" value="GvpL/GvpF"/>
</dbReference>
<dbReference type="PANTHER" id="PTHR36852">
    <property type="entry name" value="PROTEIN GVPL 2"/>
    <property type="match status" value="1"/>
</dbReference>
<keyword evidence="1" id="KW-0304">Gas vesicle</keyword>
<keyword evidence="5" id="KW-1185">Reference proteome</keyword>
<evidence type="ECO:0000256" key="3">
    <source>
        <dbReference type="ARBA" id="ARBA00035643"/>
    </source>
</evidence>
<organism evidence="4 5">
    <name type="scientific">Prauserella flavalba</name>
    <dbReference type="NCBI Taxonomy" id="1477506"/>
    <lineage>
        <taxon>Bacteria</taxon>
        <taxon>Bacillati</taxon>
        <taxon>Actinomycetota</taxon>
        <taxon>Actinomycetes</taxon>
        <taxon>Pseudonocardiales</taxon>
        <taxon>Pseudonocardiaceae</taxon>
        <taxon>Prauserella</taxon>
    </lineage>
</organism>
<dbReference type="AlphaFoldDB" id="A0A318LVY1"/>
<dbReference type="GO" id="GO:0031412">
    <property type="term" value="P:gas vesicle organization"/>
    <property type="evidence" value="ECO:0007669"/>
    <property type="project" value="InterPro"/>
</dbReference>
<evidence type="ECO:0000256" key="1">
    <source>
        <dbReference type="ARBA" id="ARBA00022987"/>
    </source>
</evidence>
<comment type="caution">
    <text evidence="4">The sequence shown here is derived from an EMBL/GenBank/DDBJ whole genome shotgun (WGS) entry which is preliminary data.</text>
</comment>
<dbReference type="GO" id="GO:0031411">
    <property type="term" value="C:gas vesicle"/>
    <property type="evidence" value="ECO:0007669"/>
    <property type="project" value="UniProtKB-SubCell"/>
</dbReference>
<dbReference type="EMBL" id="MASU01000008">
    <property type="protein sequence ID" value="PXY29702.1"/>
    <property type="molecule type" value="Genomic_DNA"/>
</dbReference>
<sequence length="257" mass="27809">MADTQSTQDTVTYVYGIVPGDVESDPEARGIGDPPGKIAVVRHGDIAALVSHISRDTPLGKPEDLAAHAQVLDATSGVAPVLPLRFGAVVSGEDAVAEELLAQHHDEFRSALRELEGKAEYVVKGRYEEQAILREILAESEDAARLREAVREKPEDAARNDRIALGELINNAIAAKREVDTRKAVEKLGELGVTVNVREPTHERDAVYVACLGEVAAQGELEKAVGELAKTWEGRVDLRLLGPLAPYDFVVTKQPQE</sequence>
<gene>
    <name evidence="4" type="ORF">BA062_21230</name>
</gene>
<dbReference type="Pfam" id="PF06386">
    <property type="entry name" value="GvpL_GvpF"/>
    <property type="match status" value="1"/>
</dbReference>
<protein>
    <submittedName>
        <fullName evidence="4">Gas vesicle protein GvpFL</fullName>
    </submittedName>
</protein>
<accession>A0A318LVY1</accession>
<proteinExistence type="inferred from homology"/>
<dbReference type="OrthoDB" id="3867411at2"/>
<dbReference type="RefSeq" id="WP_110339488.1">
    <property type="nucleotide sequence ID" value="NZ_JBHVKT010000087.1"/>
</dbReference>
<evidence type="ECO:0000256" key="2">
    <source>
        <dbReference type="ARBA" id="ARBA00035108"/>
    </source>
</evidence>